<protein>
    <submittedName>
        <fullName evidence="1">Uncharacterized protein</fullName>
    </submittedName>
</protein>
<dbReference type="Ensembl" id="ENSTMTT00000032895.1">
    <property type="protein sequence ID" value="ENSTMTP00000031754.1"/>
    <property type="gene ID" value="ENSTMTG00000022786.1"/>
</dbReference>
<evidence type="ECO:0000313" key="1">
    <source>
        <dbReference type="Ensembl" id="ENSTMTP00000031754.1"/>
    </source>
</evidence>
<sequence length="132" mass="13641">IDPGQVPAPLCARLPVVSLGGKLCGAGLVSHLGWAAPSTTRRGASLCPLQCVITGRRGPGARASSPPKSWGTKLTRSKCKFHSYSATIRWLLKGSPSPQQTTGLTPSYPDPAAEADMDGGALSFLGTPCILE</sequence>
<organism evidence="1 2">
    <name type="scientific">Terrapene triunguis</name>
    <name type="common">Three-toed box turtle</name>
    <dbReference type="NCBI Taxonomy" id="2587831"/>
    <lineage>
        <taxon>Eukaryota</taxon>
        <taxon>Metazoa</taxon>
        <taxon>Chordata</taxon>
        <taxon>Craniata</taxon>
        <taxon>Vertebrata</taxon>
        <taxon>Euteleostomi</taxon>
        <taxon>Archelosauria</taxon>
        <taxon>Testudinata</taxon>
        <taxon>Testudines</taxon>
        <taxon>Cryptodira</taxon>
        <taxon>Durocryptodira</taxon>
        <taxon>Testudinoidea</taxon>
        <taxon>Emydidae</taxon>
        <taxon>Terrapene</taxon>
    </lineage>
</organism>
<keyword evidence="2" id="KW-1185">Reference proteome</keyword>
<proteinExistence type="predicted"/>
<reference evidence="1" key="1">
    <citation type="submission" date="2025-08" db="UniProtKB">
        <authorList>
            <consortium name="Ensembl"/>
        </authorList>
    </citation>
    <scope>IDENTIFICATION</scope>
</reference>
<dbReference type="InParanoid" id="A0A674KIJ1"/>
<dbReference type="AlphaFoldDB" id="A0A674KIJ1"/>
<evidence type="ECO:0000313" key="2">
    <source>
        <dbReference type="Proteomes" id="UP000472274"/>
    </source>
</evidence>
<dbReference type="Proteomes" id="UP000472274">
    <property type="component" value="Unplaced"/>
</dbReference>
<reference evidence="1" key="2">
    <citation type="submission" date="2025-09" db="UniProtKB">
        <authorList>
            <consortium name="Ensembl"/>
        </authorList>
    </citation>
    <scope>IDENTIFICATION</scope>
</reference>
<name>A0A674KIJ1_9SAUR</name>
<accession>A0A674KIJ1</accession>